<feature type="region of interest" description="Disordered" evidence="1">
    <location>
        <begin position="252"/>
        <end position="291"/>
    </location>
</feature>
<dbReference type="InterPro" id="IPR036179">
    <property type="entry name" value="Ig-like_dom_sf"/>
</dbReference>
<feature type="transmembrane region" description="Helical" evidence="2">
    <location>
        <begin position="296"/>
        <end position="320"/>
    </location>
</feature>
<dbReference type="EMBL" id="JAERUA010000013">
    <property type="protein sequence ID" value="KAI1891758.1"/>
    <property type="molecule type" value="Genomic_DNA"/>
</dbReference>
<reference evidence="4" key="1">
    <citation type="submission" date="2021-01" db="EMBL/GenBank/DDBJ databases">
        <authorList>
            <person name="Zahm M."/>
            <person name="Roques C."/>
            <person name="Cabau C."/>
            <person name="Klopp C."/>
            <person name="Donnadieu C."/>
            <person name="Jouanno E."/>
            <person name="Lampietro C."/>
            <person name="Louis A."/>
            <person name="Herpin A."/>
            <person name="Echchiki A."/>
            <person name="Berthelot C."/>
            <person name="Parey E."/>
            <person name="Roest-Crollius H."/>
            <person name="Braasch I."/>
            <person name="Postlethwait J."/>
            <person name="Bobe J."/>
            <person name="Montfort J."/>
            <person name="Bouchez O."/>
            <person name="Begum T."/>
            <person name="Mejri S."/>
            <person name="Adams A."/>
            <person name="Chen W.-J."/>
            <person name="Guiguen Y."/>
        </authorList>
    </citation>
    <scope>NUCLEOTIDE SEQUENCE</scope>
    <source>
        <tissue evidence="4">Blood</tissue>
    </source>
</reference>
<evidence type="ECO:0000259" key="3">
    <source>
        <dbReference type="PROSITE" id="PS50835"/>
    </source>
</evidence>
<gene>
    <name evidence="4" type="ORF">AGOR_G00147060</name>
</gene>
<dbReference type="Pfam" id="PF13927">
    <property type="entry name" value="Ig_3"/>
    <property type="match status" value="1"/>
</dbReference>
<accession>A0A8T3DA88</accession>
<feature type="domain" description="Ig-like" evidence="3">
    <location>
        <begin position="21"/>
        <end position="102"/>
    </location>
</feature>
<evidence type="ECO:0000313" key="5">
    <source>
        <dbReference type="Proteomes" id="UP000829720"/>
    </source>
</evidence>
<keyword evidence="5" id="KW-1185">Reference proteome</keyword>
<comment type="caution">
    <text evidence="4">The sequence shown here is derived from an EMBL/GenBank/DDBJ whole genome shotgun (WGS) entry which is preliminary data.</text>
</comment>
<proteinExistence type="predicted"/>
<organism evidence="4 5">
    <name type="scientific">Albula goreensis</name>
    <dbReference type="NCBI Taxonomy" id="1534307"/>
    <lineage>
        <taxon>Eukaryota</taxon>
        <taxon>Metazoa</taxon>
        <taxon>Chordata</taxon>
        <taxon>Craniata</taxon>
        <taxon>Vertebrata</taxon>
        <taxon>Euteleostomi</taxon>
        <taxon>Actinopterygii</taxon>
        <taxon>Neopterygii</taxon>
        <taxon>Teleostei</taxon>
        <taxon>Albuliformes</taxon>
        <taxon>Albulidae</taxon>
        <taxon>Albula</taxon>
    </lineage>
</organism>
<name>A0A8T3DA88_9TELE</name>
<keyword evidence="2" id="KW-1133">Transmembrane helix</keyword>
<dbReference type="Proteomes" id="UP000829720">
    <property type="component" value="Unassembled WGS sequence"/>
</dbReference>
<dbReference type="Gene3D" id="2.60.40.10">
    <property type="entry name" value="Immunoglobulins"/>
    <property type="match status" value="1"/>
</dbReference>
<evidence type="ECO:0000313" key="4">
    <source>
        <dbReference type="EMBL" id="KAI1891758.1"/>
    </source>
</evidence>
<dbReference type="AlphaFoldDB" id="A0A8T3DA88"/>
<keyword evidence="2" id="KW-0812">Transmembrane</keyword>
<dbReference type="InterPro" id="IPR003599">
    <property type="entry name" value="Ig_sub"/>
</dbReference>
<dbReference type="SUPFAM" id="SSF48726">
    <property type="entry name" value="Immunoglobulin"/>
    <property type="match status" value="2"/>
</dbReference>
<dbReference type="PROSITE" id="PS50835">
    <property type="entry name" value="IG_LIKE"/>
    <property type="match status" value="1"/>
</dbReference>
<dbReference type="OrthoDB" id="9907246at2759"/>
<keyword evidence="2" id="KW-0472">Membrane</keyword>
<evidence type="ECO:0000256" key="1">
    <source>
        <dbReference type="SAM" id="MobiDB-lite"/>
    </source>
</evidence>
<dbReference type="InterPro" id="IPR007110">
    <property type="entry name" value="Ig-like_dom"/>
</dbReference>
<evidence type="ECO:0000256" key="2">
    <source>
        <dbReference type="SAM" id="Phobius"/>
    </source>
</evidence>
<dbReference type="SMART" id="SM00409">
    <property type="entry name" value="IG"/>
    <property type="match status" value="1"/>
</dbReference>
<sequence>MEFYRHYVILFVTLLPCFRDPVIYALGRTTVIPKEPLVLLGGNINITCQTTCKTDNPWWTITDESEATQTNGVLLIKNATFNDEGRYTCTVGKCGKAEAHLTVISFPDPVISAVPKKPVFGQPFKIVCRLNNIKKRNLDVNMFLQPENEVVKFSENGTQDGYYNYTSVSVGMADKTTEYRCNTTLRSRGEVLTKTVTLSVIIEADTYTQPMQTVMSYISTTENLMTISEMETVMSDARGKENLMTTTPLMKVTNDAMGPTKPQRTNNDLENDAMGLTRPERTDSNDMGGESSSKMAGIYAGSAFGAVATLILFGLLFYVFRRRNDGSSSLS</sequence>
<protein>
    <recommendedName>
        <fullName evidence="3">Ig-like domain-containing protein</fullName>
    </recommendedName>
</protein>
<dbReference type="InterPro" id="IPR013783">
    <property type="entry name" value="Ig-like_fold"/>
</dbReference>